<comment type="similarity">
    <text evidence="1">Belongs to the SufE family.</text>
</comment>
<evidence type="ECO:0000313" key="4">
    <source>
        <dbReference type="Proteomes" id="UP000001022"/>
    </source>
</evidence>
<organism evidence="3 4">
    <name type="scientific">Haemophilus ducreyi (strain 35000HP / ATCC 700724)</name>
    <dbReference type="NCBI Taxonomy" id="233412"/>
    <lineage>
        <taxon>Bacteria</taxon>
        <taxon>Pseudomonadati</taxon>
        <taxon>Pseudomonadota</taxon>
        <taxon>Gammaproteobacteria</taxon>
        <taxon>Pasteurellales</taxon>
        <taxon>Pasteurellaceae</taxon>
        <taxon>Haemophilus</taxon>
    </lineage>
</organism>
<dbReference type="HOGENOM" id="CLU_124502_1_0_6"/>
<sequence>MITVAEIYQKFELCKTWEDRYRLLVQLSRLLVKPTAEQLANLPEIHGCESRLWFQFQAEPRQVIAYSDARLMQGILVIIVAVLTEKSSQELKEFSLTNMFQALHISQSLTQTRLNGLARIQQLYLSALVD</sequence>
<evidence type="ECO:0000259" key="2">
    <source>
        <dbReference type="Pfam" id="PF02657"/>
    </source>
</evidence>
<keyword evidence="4" id="KW-1185">Reference proteome</keyword>
<dbReference type="Pfam" id="PF02657">
    <property type="entry name" value="SufE"/>
    <property type="match status" value="1"/>
</dbReference>
<dbReference type="eggNOG" id="COG2166">
    <property type="taxonomic scope" value="Bacteria"/>
</dbReference>
<dbReference type="STRING" id="233412.HD_0222"/>
<dbReference type="RefSeq" id="WP_010944263.1">
    <property type="nucleotide sequence ID" value="NC_002940.2"/>
</dbReference>
<dbReference type="SUPFAM" id="SSF82649">
    <property type="entry name" value="SufE/NifU"/>
    <property type="match status" value="1"/>
</dbReference>
<accession>Q7VP77</accession>
<dbReference type="AlphaFoldDB" id="Q7VP77"/>
<evidence type="ECO:0000313" key="3">
    <source>
        <dbReference type="EMBL" id="AAP95210.1"/>
    </source>
</evidence>
<gene>
    <name evidence="3" type="ordered locus">HD_0222</name>
</gene>
<dbReference type="PANTHER" id="PTHR43597:SF5">
    <property type="entry name" value="SUFE-LIKE PROTEIN 2, CHLOROPLASTIC"/>
    <property type="match status" value="1"/>
</dbReference>
<evidence type="ECO:0000256" key="1">
    <source>
        <dbReference type="ARBA" id="ARBA00010282"/>
    </source>
</evidence>
<proteinExistence type="inferred from homology"/>
<dbReference type="Proteomes" id="UP000001022">
    <property type="component" value="Chromosome"/>
</dbReference>
<feature type="domain" description="Fe-S metabolism associated" evidence="2">
    <location>
        <begin position="9"/>
        <end position="121"/>
    </location>
</feature>
<name>Q7VP77_HAEDU</name>
<dbReference type="PANTHER" id="PTHR43597">
    <property type="entry name" value="SULFUR ACCEPTOR PROTEIN CSDE"/>
    <property type="match status" value="1"/>
</dbReference>
<dbReference type="Gene3D" id="3.90.1010.10">
    <property type="match status" value="1"/>
</dbReference>
<dbReference type="KEGG" id="hdu:HD_0222"/>
<dbReference type="InterPro" id="IPR003808">
    <property type="entry name" value="Fe-S_metab-assoc_dom"/>
</dbReference>
<dbReference type="EMBL" id="AE017143">
    <property type="protein sequence ID" value="AAP95210.1"/>
    <property type="molecule type" value="Genomic_DNA"/>
</dbReference>
<reference evidence="4" key="1">
    <citation type="submission" date="2003-06" db="EMBL/GenBank/DDBJ databases">
        <title>The complete genome sequence of Haemophilus ducreyi.</title>
        <authorList>
            <person name="Munson R.S. Jr."/>
            <person name="Ray W.C."/>
            <person name="Mahairas G."/>
            <person name="Sabo P."/>
            <person name="Mungur R."/>
            <person name="Johnson L."/>
            <person name="Nguyen D."/>
            <person name="Wang J."/>
            <person name="Forst C."/>
            <person name="Hood L."/>
        </authorList>
    </citation>
    <scope>NUCLEOTIDE SEQUENCE [LARGE SCALE GENOMIC DNA]</scope>
    <source>
        <strain evidence="4">35000HP / ATCC 700724</strain>
    </source>
</reference>
<protein>
    <recommendedName>
        <fullName evidence="2">Fe-S metabolism associated domain-containing protein</fullName>
    </recommendedName>
</protein>